<dbReference type="GO" id="GO:0070567">
    <property type="term" value="F:cytidylyltransferase activity"/>
    <property type="evidence" value="ECO:0007669"/>
    <property type="project" value="InterPro"/>
</dbReference>
<dbReference type="Pfam" id="PF01128">
    <property type="entry name" value="IspD"/>
    <property type="match status" value="1"/>
</dbReference>
<dbReference type="InterPro" id="IPR034683">
    <property type="entry name" value="IspD/TarI"/>
</dbReference>
<gene>
    <name evidence="11" type="primary">ispF</name>
    <name evidence="14" type="ORF">HMPREF9336_01899</name>
</gene>
<dbReference type="SUPFAM" id="SSF53448">
    <property type="entry name" value="Nucleotide-diphospho-sugar transferases"/>
    <property type="match status" value="1"/>
</dbReference>
<evidence type="ECO:0000256" key="2">
    <source>
        <dbReference type="ARBA" id="ARBA00004709"/>
    </source>
</evidence>
<comment type="subunit">
    <text evidence="11">Homotrimer.</text>
</comment>
<evidence type="ECO:0000256" key="4">
    <source>
        <dbReference type="ARBA" id="ARBA00012579"/>
    </source>
</evidence>
<dbReference type="InterPro" id="IPR020555">
    <property type="entry name" value="MECDP_synthase_CS"/>
</dbReference>
<feature type="binding site" evidence="11">
    <location>
        <position position="210"/>
    </location>
    <ligand>
        <name>a divalent metal cation</name>
        <dbReference type="ChEBI" id="CHEBI:60240"/>
    </ligand>
</feature>
<comment type="similarity">
    <text evidence="3 11 12">Belongs to the IspF family.</text>
</comment>
<organism evidence="14 15">
    <name type="scientific">Segniliparus rugosus (strain ATCC BAA-974 / DSM 45345 / CCUG 50838 / CIP 108380 / JCM 13579 / CDC 945)</name>
    <dbReference type="NCBI Taxonomy" id="679197"/>
    <lineage>
        <taxon>Bacteria</taxon>
        <taxon>Bacillati</taxon>
        <taxon>Actinomycetota</taxon>
        <taxon>Actinomycetes</taxon>
        <taxon>Mycobacteriales</taxon>
        <taxon>Segniliparaceae</taxon>
        <taxon>Segniliparus</taxon>
    </lineage>
</organism>
<accession>E5XQZ7</accession>
<proteinExistence type="inferred from homology"/>
<dbReference type="NCBIfam" id="TIGR00151">
    <property type="entry name" value="ispF"/>
    <property type="match status" value="1"/>
</dbReference>
<dbReference type="UniPathway" id="UPA00056">
    <property type="reaction ID" value="UER00095"/>
</dbReference>
<comment type="catalytic activity">
    <reaction evidence="1 11 12">
        <text>4-CDP-2-C-methyl-D-erythritol 2-phosphate = 2-C-methyl-D-erythritol 2,4-cyclic diphosphate + CMP</text>
        <dbReference type="Rhea" id="RHEA:23864"/>
        <dbReference type="ChEBI" id="CHEBI:57919"/>
        <dbReference type="ChEBI" id="CHEBI:58483"/>
        <dbReference type="ChEBI" id="CHEBI:60377"/>
        <dbReference type="EC" id="4.6.1.12"/>
    </reaction>
</comment>
<evidence type="ECO:0000256" key="3">
    <source>
        <dbReference type="ARBA" id="ARBA00008480"/>
    </source>
</evidence>
<feature type="binding site" evidence="11">
    <location>
        <begin position="208"/>
        <end position="210"/>
    </location>
    <ligand>
        <name>4-CDP-2-C-methyl-D-erythritol 2-phosphate</name>
        <dbReference type="ChEBI" id="CHEBI:57919"/>
    </ligand>
</feature>
<evidence type="ECO:0000256" key="6">
    <source>
        <dbReference type="ARBA" id="ARBA00022695"/>
    </source>
</evidence>
<evidence type="ECO:0000256" key="12">
    <source>
        <dbReference type="RuleBase" id="RU004395"/>
    </source>
</evidence>
<dbReference type="InterPro" id="IPR029044">
    <property type="entry name" value="Nucleotide-diphossugar_trans"/>
</dbReference>
<dbReference type="eggNOG" id="COG0245">
    <property type="taxonomic scope" value="Bacteria"/>
</dbReference>
<evidence type="ECO:0000256" key="10">
    <source>
        <dbReference type="ARBA" id="ARBA00023268"/>
    </source>
</evidence>
<dbReference type="Gene3D" id="3.30.1330.50">
    <property type="entry name" value="2-C-methyl-D-erythritol 2,4-cyclodiphosphate synthase"/>
    <property type="match status" value="1"/>
</dbReference>
<dbReference type="GO" id="GO:0019288">
    <property type="term" value="P:isopentenyl diphosphate biosynthetic process, methylerythritol 4-phosphate pathway"/>
    <property type="evidence" value="ECO:0007669"/>
    <property type="project" value="UniProtKB-UniRule"/>
</dbReference>
<feature type="binding site" evidence="11">
    <location>
        <position position="208"/>
    </location>
    <ligand>
        <name>a divalent metal cation</name>
        <dbReference type="ChEBI" id="CHEBI:60240"/>
    </ligand>
</feature>
<feature type="site" description="Transition state stabilizer" evidence="11">
    <location>
        <position position="234"/>
    </location>
</feature>
<dbReference type="InterPro" id="IPR036571">
    <property type="entry name" value="MECDP_synthase_sf"/>
</dbReference>
<dbReference type="CDD" id="cd00554">
    <property type="entry name" value="MECDP_synthase"/>
    <property type="match status" value="1"/>
</dbReference>
<reference evidence="14 15" key="1">
    <citation type="journal article" date="2011" name="Stand. Genomic Sci.">
        <title>High quality draft genome sequence of Segniliparus rugosus CDC 945(T)= (ATCC BAA-974(T)).</title>
        <authorList>
            <person name="Earl A.M."/>
            <person name="Desjardins C.A."/>
            <person name="Fitzgerald M.G."/>
            <person name="Arachchi H.M."/>
            <person name="Zeng Q."/>
            <person name="Mehta T."/>
            <person name="Griggs A."/>
            <person name="Birren B.W."/>
            <person name="Toney N.C."/>
            <person name="Carr J."/>
            <person name="Posey J."/>
            <person name="Butler W.R."/>
        </authorList>
    </citation>
    <scope>NUCLEOTIDE SEQUENCE [LARGE SCALE GENOMIC DNA]</scope>
    <source>
        <strain evidence="15">ATCC BAA-974 / DSM 45345 / CCUG 50838 / CIP 108380 / JCM 13579 / CDC 945</strain>
    </source>
</reference>
<name>E5XQZ7_SEGRC</name>
<dbReference type="InterPro" id="IPR018294">
    <property type="entry name" value="ISPD_synthase_CS"/>
</dbReference>
<dbReference type="Pfam" id="PF02542">
    <property type="entry name" value="YgbB"/>
    <property type="match status" value="1"/>
</dbReference>
<keyword evidence="6" id="KW-0548">Nucleotidyltransferase</keyword>
<keyword evidence="8 11" id="KW-0414">Isoprene biosynthesis</keyword>
<evidence type="ECO:0000313" key="15">
    <source>
        <dbReference type="Proteomes" id="UP000004816"/>
    </source>
</evidence>
<feature type="binding site" evidence="11">
    <location>
        <begin position="234"/>
        <end position="235"/>
    </location>
    <ligand>
        <name>4-CDP-2-C-methyl-D-erythritol 2-phosphate</name>
        <dbReference type="ChEBI" id="CHEBI:57919"/>
    </ligand>
</feature>
<dbReference type="Proteomes" id="UP000004816">
    <property type="component" value="Unassembled WGS sequence"/>
</dbReference>
<dbReference type="PANTHER" id="PTHR43181">
    <property type="entry name" value="2-C-METHYL-D-ERYTHRITOL 2,4-CYCLODIPHOSPHATE SYNTHASE, CHLOROPLASTIC"/>
    <property type="match status" value="1"/>
</dbReference>
<dbReference type="PROSITE" id="PS01295">
    <property type="entry name" value="ISPD"/>
    <property type="match status" value="1"/>
</dbReference>
<dbReference type="InterPro" id="IPR003526">
    <property type="entry name" value="MECDP_synthase"/>
</dbReference>
<feature type="binding site" evidence="11">
    <location>
        <position position="242"/>
    </location>
    <ligand>
        <name>a divalent metal cation</name>
        <dbReference type="ChEBI" id="CHEBI:60240"/>
    </ligand>
</feature>
<dbReference type="GO" id="GO:0046872">
    <property type="term" value="F:metal ion binding"/>
    <property type="evidence" value="ECO:0007669"/>
    <property type="project" value="UniProtKB-KW"/>
</dbReference>
<dbReference type="STRING" id="679197.HMPREF9336_01899"/>
<dbReference type="GO" id="GO:0016114">
    <property type="term" value="P:terpenoid biosynthetic process"/>
    <property type="evidence" value="ECO:0007669"/>
    <property type="project" value="InterPro"/>
</dbReference>
<comment type="function">
    <text evidence="11">Involved in the biosynthesis of isopentenyl diphosphate (IPP) and dimethylallyl diphosphate (DMAPP), two major building blocks of isoprenoid compounds. Catalyzes the conversion of 4-diphosphocytidyl-2-C-methyl-D-erythritol 2-phosphate (CDP-ME2P) to 2-C-methyl-D-erythritol 2,4-cyclodiphosphate (ME-CPP) with a corresponding release of cytidine 5-monophosphate (CMP).</text>
</comment>
<dbReference type="HOGENOM" id="CLU_042800_2_5_11"/>
<evidence type="ECO:0000256" key="7">
    <source>
        <dbReference type="ARBA" id="ARBA00022723"/>
    </source>
</evidence>
<keyword evidence="5" id="KW-0808">Transferase</keyword>
<evidence type="ECO:0000313" key="14">
    <source>
        <dbReference type="EMBL" id="EFV13237.2"/>
    </source>
</evidence>
<dbReference type="eggNOG" id="COG1211">
    <property type="taxonomic scope" value="Bacteria"/>
</dbReference>
<dbReference type="PANTHER" id="PTHR43181:SF1">
    <property type="entry name" value="2-C-METHYL-D-ERYTHRITOL 2,4-CYCLODIPHOSPHATE SYNTHASE, CHLOROPLASTIC"/>
    <property type="match status" value="1"/>
</dbReference>
<feature type="binding site" evidence="11">
    <location>
        <begin position="256"/>
        <end position="258"/>
    </location>
    <ligand>
        <name>4-CDP-2-C-methyl-D-erythritol 2-phosphate</name>
        <dbReference type="ChEBI" id="CHEBI:57919"/>
    </ligand>
</feature>
<dbReference type="EMBL" id="ACZI02000002">
    <property type="protein sequence ID" value="EFV13237.2"/>
    <property type="molecule type" value="Genomic_DNA"/>
</dbReference>
<feature type="binding site" evidence="11">
    <location>
        <position position="339"/>
    </location>
    <ligand>
        <name>4-CDP-2-C-methyl-D-erythritol 2-phosphate</name>
        <dbReference type="ChEBI" id="CHEBI:57919"/>
    </ligand>
</feature>
<protein>
    <recommendedName>
        <fullName evidence="4 11">2-C-methyl-D-erythritol 2,4-cyclodiphosphate synthase</fullName>
        <shortName evidence="11">MECDP-synthase</shortName>
        <shortName evidence="11">MECPP-synthase</shortName>
        <shortName evidence="11">MECPS</shortName>
        <ecNumber evidence="4 11">4.6.1.12</ecNumber>
    </recommendedName>
</protein>
<comment type="cofactor">
    <cofactor evidence="11">
        <name>a divalent metal cation</name>
        <dbReference type="ChEBI" id="CHEBI:60240"/>
    </cofactor>
    <text evidence="11">Binds 1 divalent metal cation per subunit.</text>
</comment>
<feature type="site" description="Transition state stabilizer" evidence="11">
    <location>
        <position position="330"/>
    </location>
</feature>
<keyword evidence="7 11" id="KW-0479">Metal-binding</keyword>
<comment type="caution">
    <text evidence="14">The sequence shown here is derived from an EMBL/GenBank/DDBJ whole genome shotgun (WGS) entry which is preliminary data.</text>
</comment>
<dbReference type="HAMAP" id="MF_00107">
    <property type="entry name" value="IspF"/>
    <property type="match status" value="1"/>
</dbReference>
<evidence type="ECO:0000256" key="8">
    <source>
        <dbReference type="ARBA" id="ARBA00023229"/>
    </source>
</evidence>
<evidence type="ECO:0000256" key="11">
    <source>
        <dbReference type="HAMAP-Rule" id="MF_00107"/>
    </source>
</evidence>
<evidence type="ECO:0000256" key="9">
    <source>
        <dbReference type="ARBA" id="ARBA00023239"/>
    </source>
</evidence>
<evidence type="ECO:0000259" key="13">
    <source>
        <dbReference type="Pfam" id="PF02542"/>
    </source>
</evidence>
<comment type="caution">
    <text evidence="11">Lacks conserved residue(s) required for the propagation of feature annotation.</text>
</comment>
<keyword evidence="9 11" id="KW-0456">Lyase</keyword>
<dbReference type="AlphaFoldDB" id="E5XQZ7"/>
<dbReference type="CDD" id="cd02516">
    <property type="entry name" value="CDP-ME_synthetase"/>
    <property type="match status" value="1"/>
</dbReference>
<dbReference type="GO" id="GO:0008685">
    <property type="term" value="F:2-C-methyl-D-erythritol 2,4-cyclodiphosphate synthase activity"/>
    <property type="evidence" value="ECO:0007669"/>
    <property type="project" value="UniProtKB-UniRule"/>
</dbReference>
<dbReference type="PROSITE" id="PS01350">
    <property type="entry name" value="ISPF"/>
    <property type="match status" value="1"/>
</dbReference>
<comment type="pathway">
    <text evidence="2 11">Isoprenoid biosynthesis; isopentenyl diphosphate biosynthesis via DXP pathway; isopentenyl diphosphate from 1-deoxy-D-xylulose 5-phosphate: step 4/6.</text>
</comment>
<feature type="domain" description="2-C-methyl-D-erythritol 2,4-cyclodiphosphate synthase" evidence="13">
    <location>
        <begin position="202"/>
        <end position="351"/>
    </location>
</feature>
<sequence>MLARSVSAAWESAVFGQVVAVVPADRLAQARAWLDPRTRLVPGGATRTESVRAGLAEIDGADVVLVHDAARALAPPELFRSVAEAVLAGNAAVIPALGVVDTVKEVEQTGAVVRTLDRSALRRVQTPQGFQAGLLRRAHEGVAAREGASELDDAGLAELAGARVTAVEGDPMAFKVTTPEDLVLAEALVGKTEGGPSMALPRTGVGIDVHPIEPGRPCWVAGLLFAEADGCAGHSDGDVAAHALVDAVLSAAGLGDLGTVFGTDRPEMKGASGELLLAEARKLVEAAGFAIGNAAVQVVGNTPRLGPRRREAEERLSAVLGAPVSVAATTTDGLGLTGRGEGRAAVANALIYPVSHGNAKIAG</sequence>
<keyword evidence="15" id="KW-1185">Reference proteome</keyword>
<evidence type="ECO:0000256" key="1">
    <source>
        <dbReference type="ARBA" id="ARBA00000200"/>
    </source>
</evidence>
<dbReference type="SUPFAM" id="SSF69765">
    <property type="entry name" value="IpsF-like"/>
    <property type="match status" value="1"/>
</dbReference>
<dbReference type="Gene3D" id="3.90.550.10">
    <property type="entry name" value="Spore Coat Polysaccharide Biosynthesis Protein SpsA, Chain A"/>
    <property type="match status" value="1"/>
</dbReference>
<dbReference type="FunFam" id="3.30.1330.50:FF:000003">
    <property type="entry name" value="2-C-methyl-D-erythritol 2,4-cyclodiphosphate synthase"/>
    <property type="match status" value="1"/>
</dbReference>
<keyword evidence="10" id="KW-0511">Multifunctional enzyme</keyword>
<evidence type="ECO:0000256" key="5">
    <source>
        <dbReference type="ARBA" id="ARBA00022679"/>
    </source>
</evidence>
<dbReference type="EC" id="4.6.1.12" evidence="4 11"/>
<feature type="binding site" evidence="11">
    <location>
        <begin position="329"/>
        <end position="332"/>
    </location>
    <ligand>
        <name>4-CDP-2-C-methyl-D-erythritol 2-phosphate</name>
        <dbReference type="ChEBI" id="CHEBI:57919"/>
    </ligand>
</feature>